<gene>
    <name evidence="1" type="ORF">H4K34_16240</name>
</gene>
<evidence type="ECO:0008006" key="3">
    <source>
        <dbReference type="Google" id="ProtNLM"/>
    </source>
</evidence>
<dbReference type="Proteomes" id="UP000516305">
    <property type="component" value="Chromosome"/>
</dbReference>
<evidence type="ECO:0000313" key="2">
    <source>
        <dbReference type="Proteomes" id="UP000516305"/>
    </source>
</evidence>
<dbReference type="RefSeq" id="WP_210758442.1">
    <property type="nucleotide sequence ID" value="NZ_CP060139.1"/>
</dbReference>
<reference evidence="1 2" key="1">
    <citation type="submission" date="2020-08" db="EMBL/GenBank/DDBJ databases">
        <title>Croceimicrobium hydrocarbonivorans gen. nov., sp. nov., a novel marine bacterium isolated from a bacterial consortium that degrades polyethylene terephthalate.</title>
        <authorList>
            <person name="Liu R."/>
        </authorList>
    </citation>
    <scope>NUCLEOTIDE SEQUENCE [LARGE SCALE GENOMIC DNA]</scope>
    <source>
        <strain evidence="1 2">A20-9</strain>
    </source>
</reference>
<dbReference type="AlphaFoldDB" id="A0A7H0VDV8"/>
<keyword evidence="2" id="KW-1185">Reference proteome</keyword>
<dbReference type="KEGG" id="chyd:H4K34_16240"/>
<evidence type="ECO:0000313" key="1">
    <source>
        <dbReference type="EMBL" id="QNR23906.1"/>
    </source>
</evidence>
<organism evidence="1 2">
    <name type="scientific">Croceimicrobium hydrocarbonivorans</name>
    <dbReference type="NCBI Taxonomy" id="2761580"/>
    <lineage>
        <taxon>Bacteria</taxon>
        <taxon>Pseudomonadati</taxon>
        <taxon>Bacteroidota</taxon>
        <taxon>Flavobacteriia</taxon>
        <taxon>Flavobacteriales</taxon>
        <taxon>Owenweeksiaceae</taxon>
        <taxon>Croceimicrobium</taxon>
    </lineage>
</organism>
<accession>A0A7H0VDV8</accession>
<protein>
    <recommendedName>
        <fullName evidence="3">ADP-ribosylation/crystallin J1</fullName>
    </recommendedName>
</protein>
<dbReference type="EMBL" id="CP060139">
    <property type="protein sequence ID" value="QNR23906.1"/>
    <property type="molecule type" value="Genomic_DNA"/>
</dbReference>
<name>A0A7H0VDV8_9FLAO</name>
<proteinExistence type="predicted"/>
<sequence>MTDTKTLYRPVGPKELKLIKESGWKAFPPRLPEQPIFYPVLNEEYACQIAKDWNVKASGSGYVTQFDVKANYLAQFEVQNVGGFIHDELWVPAENLEEFNQNIVGQIKVIHEFFPD</sequence>